<keyword evidence="2" id="KW-1185">Reference proteome</keyword>
<name>A0ABU1L5H1_9BURK</name>
<protein>
    <recommendedName>
        <fullName evidence="3">Surface antigen domain-containing protein</fullName>
    </recommendedName>
</protein>
<organism evidence="1 2">
    <name type="scientific">Paraburkholderia caledonica</name>
    <dbReference type="NCBI Taxonomy" id="134536"/>
    <lineage>
        <taxon>Bacteria</taxon>
        <taxon>Pseudomonadati</taxon>
        <taxon>Pseudomonadota</taxon>
        <taxon>Betaproteobacteria</taxon>
        <taxon>Burkholderiales</taxon>
        <taxon>Burkholderiaceae</taxon>
        <taxon>Paraburkholderia</taxon>
    </lineage>
</organism>
<evidence type="ECO:0000313" key="1">
    <source>
        <dbReference type="EMBL" id="MDR6378454.1"/>
    </source>
</evidence>
<dbReference type="Proteomes" id="UP001185254">
    <property type="component" value="Unassembled WGS sequence"/>
</dbReference>
<comment type="caution">
    <text evidence="1">The sequence shown here is derived from an EMBL/GenBank/DDBJ whole genome shotgun (WGS) entry which is preliminary data.</text>
</comment>
<evidence type="ECO:0000313" key="2">
    <source>
        <dbReference type="Proteomes" id="UP001185254"/>
    </source>
</evidence>
<sequence length="173" mass="19427">MYLKYLSIAILLIGSDVLAGEVVAVPSAWHNSHYGACYRLLETGMSDIYGPGFSQDENILQLRRQIGSPKFVIATDITSGTNAQKTVFEQRTSTEWCVVLTSPPVAALVSGTVSPTLRRPVTWTTVTQAPPGYQETKVLYKWNARQLIYTPVRCYRGEEGRWQKFNCNEAYQQ</sequence>
<accession>A0ABU1L5H1</accession>
<proteinExistence type="predicted"/>
<dbReference type="EMBL" id="JAVDQN010000005">
    <property type="protein sequence ID" value="MDR6378454.1"/>
    <property type="molecule type" value="Genomic_DNA"/>
</dbReference>
<reference evidence="1 2" key="1">
    <citation type="submission" date="2023-07" db="EMBL/GenBank/DDBJ databases">
        <title>Sorghum-associated microbial communities from plants grown in Nebraska, USA.</title>
        <authorList>
            <person name="Schachtman D."/>
        </authorList>
    </citation>
    <scope>NUCLEOTIDE SEQUENCE [LARGE SCALE GENOMIC DNA]</scope>
    <source>
        <strain evidence="1 2">DS1039</strain>
    </source>
</reference>
<gene>
    <name evidence="1" type="ORF">J2776_005175</name>
</gene>
<evidence type="ECO:0008006" key="3">
    <source>
        <dbReference type="Google" id="ProtNLM"/>
    </source>
</evidence>